<feature type="region of interest" description="Disordered" evidence="1">
    <location>
        <begin position="24"/>
        <end position="53"/>
    </location>
</feature>
<sequence>MAGFTIEADKKIAAELAACSIRGEGNPGMDDRGQEVPVGGLTKGKRGRPRKSSKGLCDCDVLIQMVQKPHKVRDYLEEFLDTAKMCQPKPAEELCRLFKVGLREDIRAELVGVLEPLEFALVKRVAGQALHAEEWLAERAAEAEYDRFMEGDEDPEPSSENDGADGPGPETNCASPHQCG</sequence>
<evidence type="ECO:0000256" key="1">
    <source>
        <dbReference type="SAM" id="MobiDB-lite"/>
    </source>
</evidence>
<evidence type="ECO:0000313" key="2">
    <source>
        <dbReference type="EMBL" id="KAF3594748.1"/>
    </source>
</evidence>
<reference evidence="2 3" key="1">
    <citation type="journal article" date="2020" name="BMC Genomics">
        <title>Intraspecific diversification of the crop wild relative Brassica cretica Lam. using demographic model selection.</title>
        <authorList>
            <person name="Kioukis A."/>
            <person name="Michalopoulou V.A."/>
            <person name="Briers L."/>
            <person name="Pirintsos S."/>
            <person name="Studholme D.J."/>
            <person name="Pavlidis P."/>
            <person name="Sarris P.F."/>
        </authorList>
    </citation>
    <scope>NUCLEOTIDE SEQUENCE [LARGE SCALE GENOMIC DNA]</scope>
    <source>
        <strain evidence="3">cv. PFS-1207/04</strain>
    </source>
</reference>
<gene>
    <name evidence="2" type="ORF">DY000_02021799</name>
</gene>
<keyword evidence="3" id="KW-1185">Reference proteome</keyword>
<comment type="caution">
    <text evidence="2">The sequence shown here is derived from an EMBL/GenBank/DDBJ whole genome shotgun (WGS) entry which is preliminary data.</text>
</comment>
<feature type="compositionally biased region" description="Basic residues" evidence="1">
    <location>
        <begin position="43"/>
        <end position="53"/>
    </location>
</feature>
<protein>
    <submittedName>
        <fullName evidence="2">Uncharacterized protein</fullName>
    </submittedName>
</protein>
<accession>A0ABQ7EC35</accession>
<feature type="region of interest" description="Disordered" evidence="1">
    <location>
        <begin position="143"/>
        <end position="180"/>
    </location>
</feature>
<organism evidence="2 3">
    <name type="scientific">Brassica cretica</name>
    <name type="common">Mustard</name>
    <dbReference type="NCBI Taxonomy" id="69181"/>
    <lineage>
        <taxon>Eukaryota</taxon>
        <taxon>Viridiplantae</taxon>
        <taxon>Streptophyta</taxon>
        <taxon>Embryophyta</taxon>
        <taxon>Tracheophyta</taxon>
        <taxon>Spermatophyta</taxon>
        <taxon>Magnoliopsida</taxon>
        <taxon>eudicotyledons</taxon>
        <taxon>Gunneridae</taxon>
        <taxon>Pentapetalae</taxon>
        <taxon>rosids</taxon>
        <taxon>malvids</taxon>
        <taxon>Brassicales</taxon>
        <taxon>Brassicaceae</taxon>
        <taxon>Brassiceae</taxon>
        <taxon>Brassica</taxon>
    </lineage>
</organism>
<dbReference type="EMBL" id="QGKV02000299">
    <property type="protein sequence ID" value="KAF3594748.1"/>
    <property type="molecule type" value="Genomic_DNA"/>
</dbReference>
<dbReference type="Proteomes" id="UP000266723">
    <property type="component" value="Unassembled WGS sequence"/>
</dbReference>
<evidence type="ECO:0000313" key="3">
    <source>
        <dbReference type="Proteomes" id="UP000266723"/>
    </source>
</evidence>
<name>A0ABQ7EC35_BRACR</name>
<proteinExistence type="predicted"/>
<feature type="compositionally biased region" description="Acidic residues" evidence="1">
    <location>
        <begin position="151"/>
        <end position="163"/>
    </location>
</feature>